<dbReference type="HOGENOM" id="CLU_016043_1_1_9"/>
<dbReference type="SUPFAM" id="SSF54001">
    <property type="entry name" value="Cysteine proteinases"/>
    <property type="match status" value="1"/>
</dbReference>
<organism evidence="9 10">
    <name type="scientific">Syntrophothermus lipocalidus (strain DSM 12680 / TGB-C1)</name>
    <dbReference type="NCBI Taxonomy" id="643648"/>
    <lineage>
        <taxon>Bacteria</taxon>
        <taxon>Bacillati</taxon>
        <taxon>Bacillota</taxon>
        <taxon>Clostridia</taxon>
        <taxon>Eubacteriales</taxon>
        <taxon>Syntrophomonadaceae</taxon>
        <taxon>Syntrophothermus</taxon>
    </lineage>
</organism>
<dbReference type="Proteomes" id="UP000000378">
    <property type="component" value="Chromosome"/>
</dbReference>
<dbReference type="InterPro" id="IPR038765">
    <property type="entry name" value="Papain-like_cys_pep_sf"/>
</dbReference>
<evidence type="ECO:0000313" key="9">
    <source>
        <dbReference type="EMBL" id="ADI01836.1"/>
    </source>
</evidence>
<dbReference type="CAZy" id="CBM50">
    <property type="family name" value="Carbohydrate-Binding Module Family 50"/>
</dbReference>
<dbReference type="CDD" id="cd00118">
    <property type="entry name" value="LysM"/>
    <property type="match status" value="2"/>
</dbReference>
<accession>D7CMA1</accession>
<dbReference type="Gene3D" id="3.90.1720.10">
    <property type="entry name" value="endopeptidase domain like (from Nostoc punctiforme)"/>
    <property type="match status" value="1"/>
</dbReference>
<dbReference type="AlphaFoldDB" id="D7CMA1"/>
<dbReference type="InterPro" id="IPR000064">
    <property type="entry name" value="NLP_P60_dom"/>
</dbReference>
<evidence type="ECO:0000259" key="7">
    <source>
        <dbReference type="PROSITE" id="PS51782"/>
    </source>
</evidence>
<dbReference type="GO" id="GO:0006508">
    <property type="term" value="P:proteolysis"/>
    <property type="evidence" value="ECO:0007669"/>
    <property type="project" value="UniProtKB-KW"/>
</dbReference>
<feature type="domain" description="LysM" evidence="7">
    <location>
        <begin position="96"/>
        <end position="139"/>
    </location>
</feature>
<dbReference type="PANTHER" id="PTHR47360">
    <property type="entry name" value="MUREIN DD-ENDOPEPTIDASE MEPS/MUREIN LD-CARBOXYPEPTIDASE"/>
    <property type="match status" value="1"/>
</dbReference>
<dbReference type="SMART" id="SM00257">
    <property type="entry name" value="LysM"/>
    <property type="match status" value="2"/>
</dbReference>
<reference evidence="10" key="1">
    <citation type="journal article" date="2010" name="Stand. Genomic Sci.">
        <title>Complete genome sequence of Syntrophothermus lipocalidus type strain (TGB-C1T).</title>
        <authorList>
            <consortium name="US DOE Joint Genome Institute (JGI-PGF)"/>
            <person name="Djao O."/>
            <person name="Zhang X."/>
            <person name="Lucas S."/>
            <person name="Lapidus A."/>
            <person name="Glavina Del Rio T."/>
            <person name="Nolan M."/>
            <person name="Tice H."/>
            <person name="Cheng J."/>
            <person name="Han C."/>
            <person name="Tapia R."/>
            <person name="Goodwin L."/>
            <person name="Pitluck S."/>
            <person name="Liolios K."/>
            <person name="Ivanova N."/>
            <person name="Mavromatis K."/>
            <person name="Mikhailova N."/>
            <person name="Ovchinnikova G."/>
            <person name="Pati A."/>
            <person name="Brambilla E."/>
            <person name="Chen A."/>
            <person name="Palaniappan K."/>
            <person name="Land M."/>
            <person name="Hauser L."/>
            <person name="Chang Y."/>
            <person name="Jeffries C."/>
            <person name="Rohde M."/>
            <person name="Sikorski J."/>
            <person name="Spring S."/>
            <person name="Goker M."/>
            <person name="Detter J."/>
            <person name="Woyke T."/>
            <person name="Bristow J."/>
            <person name="Eisen J."/>
            <person name="Markowitz V."/>
            <person name="Hugenholtz P."/>
            <person name="Kyrpides N."/>
            <person name="Klenk H."/>
        </authorList>
    </citation>
    <scope>NUCLEOTIDE SEQUENCE [LARGE SCALE GENOMIC DNA]</scope>
    <source>
        <strain evidence="10">DSM 12680 / TGB-C1</strain>
    </source>
</reference>
<keyword evidence="10" id="KW-1185">Reference proteome</keyword>
<evidence type="ECO:0000256" key="5">
    <source>
        <dbReference type="ARBA" id="ARBA00022801"/>
    </source>
</evidence>
<keyword evidence="2" id="KW-0645">Protease</keyword>
<dbReference type="eggNOG" id="COG0791">
    <property type="taxonomic scope" value="Bacteria"/>
</dbReference>
<dbReference type="PANTHER" id="PTHR47360:SF1">
    <property type="entry name" value="ENDOPEPTIDASE NLPC-RELATED"/>
    <property type="match status" value="1"/>
</dbReference>
<dbReference type="Pfam" id="PF00877">
    <property type="entry name" value="NLPC_P60"/>
    <property type="match status" value="1"/>
</dbReference>
<feature type="domain" description="NlpC/P60" evidence="8">
    <location>
        <begin position="168"/>
        <end position="290"/>
    </location>
</feature>
<dbReference type="RefSeq" id="WP_013175238.1">
    <property type="nucleotide sequence ID" value="NC_014220.1"/>
</dbReference>
<dbReference type="InterPro" id="IPR018392">
    <property type="entry name" value="LysM"/>
</dbReference>
<reference evidence="9 10" key="2">
    <citation type="journal article" date="2010" name="Stand. Genomic Sci.">
        <title>Complete genome sequence of Syntrophothermus lipocalidus type strain (TGB-C1).</title>
        <authorList>
            <person name="Djao O.D."/>
            <person name="Zhang X."/>
            <person name="Lucas S."/>
            <person name="Lapidus A."/>
            <person name="Del Rio T.G."/>
            <person name="Nolan M."/>
            <person name="Tice H."/>
            <person name="Cheng J.F."/>
            <person name="Han C."/>
            <person name="Tapia R."/>
            <person name="Goodwin L."/>
            <person name="Pitluck S."/>
            <person name="Liolios K."/>
            <person name="Ivanova N."/>
            <person name="Mavromatis K."/>
            <person name="Mikhailova N."/>
            <person name="Ovchinnikova G."/>
            <person name="Pati A."/>
            <person name="Brambilla E."/>
            <person name="Chen A."/>
            <person name="Palaniappan K."/>
            <person name="Land M."/>
            <person name="Hauser L."/>
            <person name="Chang Y.J."/>
            <person name="Jeffries C.D."/>
            <person name="Rohde M."/>
            <person name="Sikorski J."/>
            <person name="Spring S."/>
            <person name="Goker M."/>
            <person name="Detter J.C."/>
            <person name="Woyke T."/>
            <person name="Bristow J."/>
            <person name="Eisen J.A."/>
            <person name="Markowitz V."/>
            <person name="Hugenholtz P."/>
            <person name="Kyrpides N.C."/>
            <person name="Klenk H.P."/>
        </authorList>
    </citation>
    <scope>NUCLEOTIDE SEQUENCE [LARGE SCALE GENOMIC DNA]</scope>
    <source>
        <strain evidence="10">DSM 12680 / TGB-C1</strain>
    </source>
</reference>
<evidence type="ECO:0000256" key="6">
    <source>
        <dbReference type="ARBA" id="ARBA00022807"/>
    </source>
</evidence>
<evidence type="ECO:0000256" key="1">
    <source>
        <dbReference type="ARBA" id="ARBA00007074"/>
    </source>
</evidence>
<name>D7CMA1_SYNLT</name>
<dbReference type="InterPro" id="IPR052062">
    <property type="entry name" value="Murein_DD/LD_carboxypeptidase"/>
</dbReference>
<proteinExistence type="inferred from homology"/>
<dbReference type="GO" id="GO:0008234">
    <property type="term" value="F:cysteine-type peptidase activity"/>
    <property type="evidence" value="ECO:0007669"/>
    <property type="project" value="UniProtKB-KW"/>
</dbReference>
<evidence type="ECO:0000256" key="4">
    <source>
        <dbReference type="ARBA" id="ARBA00022737"/>
    </source>
</evidence>
<feature type="domain" description="LysM" evidence="7">
    <location>
        <begin position="26"/>
        <end position="69"/>
    </location>
</feature>
<dbReference type="OrthoDB" id="9808890at2"/>
<keyword evidence="3" id="KW-0732">Signal</keyword>
<keyword evidence="4" id="KW-0677">Repeat</keyword>
<evidence type="ECO:0000256" key="3">
    <source>
        <dbReference type="ARBA" id="ARBA00022729"/>
    </source>
</evidence>
<dbReference type="Pfam" id="PF01476">
    <property type="entry name" value="LysM"/>
    <property type="match status" value="2"/>
</dbReference>
<dbReference type="PROSITE" id="PS51782">
    <property type="entry name" value="LYSM"/>
    <property type="match status" value="2"/>
</dbReference>
<keyword evidence="6" id="KW-0788">Thiol protease</keyword>
<gene>
    <name evidence="9" type="ordered locus">Slip_1057</name>
</gene>
<dbReference type="MEROPS" id="C40.006"/>
<dbReference type="PROSITE" id="PS51935">
    <property type="entry name" value="NLPC_P60"/>
    <property type="match status" value="1"/>
</dbReference>
<dbReference type="EMBL" id="CP002048">
    <property type="protein sequence ID" value="ADI01836.1"/>
    <property type="molecule type" value="Genomic_DNA"/>
</dbReference>
<dbReference type="STRING" id="643648.Slip_1057"/>
<dbReference type="InterPro" id="IPR036779">
    <property type="entry name" value="LysM_dom_sf"/>
</dbReference>
<dbReference type="KEGG" id="slp:Slip_1057"/>
<dbReference type="eggNOG" id="COG1388">
    <property type="taxonomic scope" value="Bacteria"/>
</dbReference>
<sequence length="291" mass="31050">MKKWFLGMIIAFCLTLTWGPVVLASQYYVVKSGDSLWGIAKKYGTSVDKLIALNNLKSERLQIGDKLRLPSATSEISSASTRNPVSRGSNRSISTKEYVVQKGDSLWSIARRCGTTVQELMRLNGLQSDKLKPGDKLVVTANVAATTSPVVAKTAVQQPPARGSEAGVALARNIVNTAMQYLGTPYRYGGTTAAGFDCSGFVMYVFGQNGVSLPHSSIAQANLGVAVDRAELAPADLLFFTTGGSSRINHVGIYIGDGKFVHASTNKGITITSLSDDTYASDYVGARRVLP</sequence>
<keyword evidence="5" id="KW-0378">Hydrolase</keyword>
<evidence type="ECO:0000313" key="10">
    <source>
        <dbReference type="Proteomes" id="UP000000378"/>
    </source>
</evidence>
<dbReference type="SUPFAM" id="SSF54106">
    <property type="entry name" value="LysM domain"/>
    <property type="match status" value="2"/>
</dbReference>
<dbReference type="Gene3D" id="3.10.350.10">
    <property type="entry name" value="LysM domain"/>
    <property type="match status" value="2"/>
</dbReference>
<evidence type="ECO:0000259" key="8">
    <source>
        <dbReference type="PROSITE" id="PS51935"/>
    </source>
</evidence>
<comment type="similarity">
    <text evidence="1">Belongs to the peptidase C40 family.</text>
</comment>
<evidence type="ECO:0000256" key="2">
    <source>
        <dbReference type="ARBA" id="ARBA00022670"/>
    </source>
</evidence>
<protein>
    <submittedName>
        <fullName evidence="9">NLP/P60 protein</fullName>
    </submittedName>
</protein>